<dbReference type="PANTHER" id="PTHR11406:SF23">
    <property type="entry name" value="PHOSPHOGLYCERATE KINASE 1, CHLOROPLASTIC-RELATED"/>
    <property type="match status" value="1"/>
</dbReference>
<dbReference type="EC" id="2.7.2.3" evidence="2 8"/>
<gene>
    <name evidence="9" type="ORF">HY220_01925</name>
</gene>
<proteinExistence type="inferred from homology"/>
<evidence type="ECO:0000313" key="9">
    <source>
        <dbReference type="EMBL" id="MBI3627486.1"/>
    </source>
</evidence>
<dbReference type="InterPro" id="IPR015911">
    <property type="entry name" value="Phosphoglycerate_kinase_CS"/>
</dbReference>
<keyword evidence="3 8" id="KW-0808">Transferase</keyword>
<evidence type="ECO:0000256" key="3">
    <source>
        <dbReference type="ARBA" id="ARBA00022679"/>
    </source>
</evidence>
<dbReference type="InterPro" id="IPR015824">
    <property type="entry name" value="Phosphoglycerate_kinase_N"/>
</dbReference>
<dbReference type="GO" id="GO:0006094">
    <property type="term" value="P:gluconeogenesis"/>
    <property type="evidence" value="ECO:0007669"/>
    <property type="project" value="TreeGrafter"/>
</dbReference>
<sequence>MKIRTIETVRNFEGKRVILRVDMNVPLVRGKILDDFRIQAALPTIKWVLAHRGRLFIIAHLGEPKGRDTRMSIRPIVSRLEKLLGKKIGFVSDPVKENPDSHSTPILFSENLRFWPGEQKNEAKFARSIARWGDVYVNEAFSVSHRNAASIVQLPQLLPAYAGIDFIKEVTHLGKSFKNPKKPFLVIIGGAKVSTKIAYIEALARRSNFIFIGGAMLNTFLAAKGYEIGKSIYDKDSLSIAKKLLRVKGIYLPRDVKTLPSLASRAAPKNKKITQVQKNEYIVEVGGAATEFLVSEIKKSKTILWNGPLGYMELQKTNEGTARAARALRSSRAEIILGGGDLSGVLAREHIRNPGIYISTAGGALLELAANGTLAGIRALERRSH</sequence>
<dbReference type="GO" id="GO:0006096">
    <property type="term" value="P:glycolytic process"/>
    <property type="evidence" value="ECO:0007669"/>
    <property type="project" value="InterPro"/>
</dbReference>
<feature type="binding site" evidence="7">
    <location>
        <position position="196"/>
    </location>
    <ligand>
        <name>ATP</name>
        <dbReference type="ChEBI" id="CHEBI:30616"/>
    </ligand>
</feature>
<dbReference type="EMBL" id="JACQCQ010000008">
    <property type="protein sequence ID" value="MBI3627486.1"/>
    <property type="molecule type" value="Genomic_DNA"/>
</dbReference>
<dbReference type="PIRSF" id="PIRSF000724">
    <property type="entry name" value="Pgk"/>
    <property type="match status" value="1"/>
</dbReference>
<reference evidence="9" key="1">
    <citation type="submission" date="2020-07" db="EMBL/GenBank/DDBJ databases">
        <title>Huge and variable diversity of episymbiotic CPR bacteria and DPANN archaea in groundwater ecosystems.</title>
        <authorList>
            <person name="He C.Y."/>
            <person name="Keren R."/>
            <person name="Whittaker M."/>
            <person name="Farag I.F."/>
            <person name="Doudna J."/>
            <person name="Cate J.H.D."/>
            <person name="Banfield J.F."/>
        </authorList>
    </citation>
    <scope>NUCLEOTIDE SEQUENCE</scope>
    <source>
        <strain evidence="9">NC_groundwater_972_Pr1_S-0.2um_49_27</strain>
    </source>
</reference>
<evidence type="ECO:0000256" key="8">
    <source>
        <dbReference type="RuleBase" id="RU000532"/>
    </source>
</evidence>
<dbReference type="GO" id="GO:0004618">
    <property type="term" value="F:phosphoglycerate kinase activity"/>
    <property type="evidence" value="ECO:0007669"/>
    <property type="project" value="UniProtKB-EC"/>
</dbReference>
<protein>
    <recommendedName>
        <fullName evidence="2 8">Phosphoglycerate kinase</fullName>
        <ecNumber evidence="2 8">2.7.2.3</ecNumber>
    </recommendedName>
</protein>
<dbReference type="GO" id="GO:0005829">
    <property type="term" value="C:cytosol"/>
    <property type="evidence" value="ECO:0007669"/>
    <property type="project" value="TreeGrafter"/>
</dbReference>
<dbReference type="GO" id="GO:0005524">
    <property type="term" value="F:ATP binding"/>
    <property type="evidence" value="ECO:0007669"/>
    <property type="project" value="UniProtKB-KW"/>
</dbReference>
<organism evidence="9 10">
    <name type="scientific">Candidatus Sungiibacteriota bacterium</name>
    <dbReference type="NCBI Taxonomy" id="2750080"/>
    <lineage>
        <taxon>Bacteria</taxon>
        <taxon>Candidatus Sungiibacteriota</taxon>
    </lineage>
</organism>
<dbReference type="InterPro" id="IPR036043">
    <property type="entry name" value="Phosphoglycerate_kinase_sf"/>
</dbReference>
<name>A0A9D6LR20_9BACT</name>
<keyword evidence="4" id="KW-0547">Nucleotide-binding</keyword>
<comment type="caution">
    <text evidence="9">The sequence shown here is derived from an EMBL/GenBank/DDBJ whole genome shotgun (WGS) entry which is preliminary data.</text>
</comment>
<accession>A0A9D6LR20</accession>
<comment type="similarity">
    <text evidence="8">Belongs to the phosphoglycerate kinase family.</text>
</comment>
<evidence type="ECO:0000256" key="4">
    <source>
        <dbReference type="ARBA" id="ARBA00022741"/>
    </source>
</evidence>
<dbReference type="PANTHER" id="PTHR11406">
    <property type="entry name" value="PHOSPHOGLYCERATE KINASE"/>
    <property type="match status" value="1"/>
</dbReference>
<evidence type="ECO:0000313" key="10">
    <source>
        <dbReference type="Proteomes" id="UP000808388"/>
    </source>
</evidence>
<evidence type="ECO:0000256" key="2">
    <source>
        <dbReference type="ARBA" id="ARBA00013061"/>
    </source>
</evidence>
<dbReference type="Proteomes" id="UP000808388">
    <property type="component" value="Unassembled WGS sequence"/>
</dbReference>
<dbReference type="Pfam" id="PF00162">
    <property type="entry name" value="PGK"/>
    <property type="match status" value="1"/>
</dbReference>
<evidence type="ECO:0000256" key="1">
    <source>
        <dbReference type="ARBA" id="ARBA00000642"/>
    </source>
</evidence>
<keyword evidence="5 8" id="KW-0418">Kinase</keyword>
<comment type="catalytic activity">
    <reaction evidence="1 8">
        <text>(2R)-3-phosphoglycerate + ATP = (2R)-3-phospho-glyceroyl phosphate + ADP</text>
        <dbReference type="Rhea" id="RHEA:14801"/>
        <dbReference type="ChEBI" id="CHEBI:30616"/>
        <dbReference type="ChEBI" id="CHEBI:57604"/>
        <dbReference type="ChEBI" id="CHEBI:58272"/>
        <dbReference type="ChEBI" id="CHEBI:456216"/>
        <dbReference type="EC" id="2.7.2.3"/>
    </reaction>
</comment>
<dbReference type="GO" id="GO:0043531">
    <property type="term" value="F:ADP binding"/>
    <property type="evidence" value="ECO:0007669"/>
    <property type="project" value="TreeGrafter"/>
</dbReference>
<dbReference type="InterPro" id="IPR001576">
    <property type="entry name" value="Phosphoglycerate_kinase"/>
</dbReference>
<feature type="binding site" evidence="7">
    <location>
        <position position="313"/>
    </location>
    <ligand>
        <name>ATP</name>
        <dbReference type="ChEBI" id="CHEBI:30616"/>
    </ligand>
</feature>
<dbReference type="AlphaFoldDB" id="A0A9D6LR20"/>
<dbReference type="Gene3D" id="3.40.50.1260">
    <property type="entry name" value="Phosphoglycerate kinase, N-terminal domain"/>
    <property type="match status" value="2"/>
</dbReference>
<evidence type="ECO:0000256" key="5">
    <source>
        <dbReference type="ARBA" id="ARBA00022777"/>
    </source>
</evidence>
<evidence type="ECO:0000256" key="7">
    <source>
        <dbReference type="PIRSR" id="PIRSR000724-2"/>
    </source>
</evidence>
<evidence type="ECO:0000256" key="6">
    <source>
        <dbReference type="ARBA" id="ARBA00022840"/>
    </source>
</evidence>
<dbReference type="SUPFAM" id="SSF53748">
    <property type="entry name" value="Phosphoglycerate kinase"/>
    <property type="match status" value="1"/>
</dbReference>
<dbReference type="PROSITE" id="PS00111">
    <property type="entry name" value="PGLYCERATE_KINASE"/>
    <property type="match status" value="1"/>
</dbReference>
<keyword evidence="6 7" id="KW-0067">ATP-binding</keyword>
<dbReference type="PRINTS" id="PR00477">
    <property type="entry name" value="PHGLYCKINASE"/>
</dbReference>